<accession>A0A1I6ZV96</accession>
<dbReference type="RefSeq" id="WP_091692068.1">
    <property type="nucleotide sequence ID" value="NZ_FPBF01000002.1"/>
</dbReference>
<organism evidence="1 2">
    <name type="scientific">Algoriphagus locisalis</name>
    <dbReference type="NCBI Taxonomy" id="305507"/>
    <lineage>
        <taxon>Bacteria</taxon>
        <taxon>Pseudomonadati</taxon>
        <taxon>Bacteroidota</taxon>
        <taxon>Cytophagia</taxon>
        <taxon>Cytophagales</taxon>
        <taxon>Cyclobacteriaceae</taxon>
        <taxon>Algoriphagus</taxon>
    </lineage>
</organism>
<dbReference type="EMBL" id="FPBF01000002">
    <property type="protein sequence ID" value="SFT66602.1"/>
    <property type="molecule type" value="Genomic_DNA"/>
</dbReference>
<dbReference type="OrthoDB" id="1123256at2"/>
<dbReference type="Proteomes" id="UP000199673">
    <property type="component" value="Unassembled WGS sequence"/>
</dbReference>
<evidence type="ECO:0000313" key="2">
    <source>
        <dbReference type="Proteomes" id="UP000199673"/>
    </source>
</evidence>
<proteinExistence type="predicted"/>
<protein>
    <submittedName>
        <fullName evidence="1">Uncharacterized protein</fullName>
    </submittedName>
</protein>
<evidence type="ECO:0000313" key="1">
    <source>
        <dbReference type="EMBL" id="SFT66602.1"/>
    </source>
</evidence>
<dbReference type="STRING" id="305507.SAMN04489724_1489"/>
<gene>
    <name evidence="1" type="ORF">SAMN04489724_1489</name>
</gene>
<name>A0A1I6ZV96_9BACT</name>
<keyword evidence="2" id="KW-1185">Reference proteome</keyword>
<sequence length="74" mass="8506">MSVAELKKTLKQKVDLISDEVMLEILIDIVNQVDDGTSVIQLTEEQKDQLFKSYDESFDESNLIDWSDVKKSII</sequence>
<dbReference type="AlphaFoldDB" id="A0A1I6ZV96"/>
<reference evidence="2" key="1">
    <citation type="submission" date="2016-10" db="EMBL/GenBank/DDBJ databases">
        <authorList>
            <person name="Varghese N."/>
            <person name="Submissions S."/>
        </authorList>
    </citation>
    <scope>NUCLEOTIDE SEQUENCE [LARGE SCALE GENOMIC DNA]</scope>
    <source>
        <strain evidence="2">DSM 23445</strain>
    </source>
</reference>